<name>A0A2M7FY13_9BACT</name>
<dbReference type="Proteomes" id="UP000231019">
    <property type="component" value="Unassembled WGS sequence"/>
</dbReference>
<protein>
    <recommendedName>
        <fullName evidence="3">YkgJ family cysteine cluster protein</fullName>
    </recommendedName>
</protein>
<sequence>MPFFEPYHQLLNDLEGLCEALSTKHAAHLSCQAGCSGCCLPGLGVFQVEADALKTALKALAPEQQAQVLAQARQALAAPEAQTHCALLLNDLCTVYAQRPVICRTHGLPVYFQDEEAAAEGEVLLDVCPLNFTEPGALEALELPDTLALDRLNLRLAAINHVYCRDQLQDLGLAQERVGLAELALETLEN</sequence>
<dbReference type="Pfam" id="PF03692">
    <property type="entry name" value="CxxCxxCC"/>
    <property type="match status" value="1"/>
</dbReference>
<dbReference type="EMBL" id="PFFQ01000065">
    <property type="protein sequence ID" value="PIW14046.1"/>
    <property type="molecule type" value="Genomic_DNA"/>
</dbReference>
<evidence type="ECO:0000313" key="1">
    <source>
        <dbReference type="EMBL" id="PIW14046.1"/>
    </source>
</evidence>
<dbReference type="InterPro" id="IPR005358">
    <property type="entry name" value="Puta_zinc/iron-chelating_dom"/>
</dbReference>
<gene>
    <name evidence="1" type="ORF">COW36_23720</name>
</gene>
<evidence type="ECO:0008006" key="3">
    <source>
        <dbReference type="Google" id="ProtNLM"/>
    </source>
</evidence>
<organism evidence="1 2">
    <name type="scientific">bacterium (Candidatus Blackallbacteria) CG17_big_fil_post_rev_8_21_14_2_50_48_46</name>
    <dbReference type="NCBI Taxonomy" id="2014261"/>
    <lineage>
        <taxon>Bacteria</taxon>
        <taxon>Candidatus Blackallbacteria</taxon>
    </lineage>
</organism>
<proteinExistence type="predicted"/>
<reference evidence="1 2" key="1">
    <citation type="submission" date="2017-09" db="EMBL/GenBank/DDBJ databases">
        <title>Depth-based differentiation of microbial function through sediment-hosted aquifers and enrichment of novel symbionts in the deep terrestrial subsurface.</title>
        <authorList>
            <person name="Probst A.J."/>
            <person name="Ladd B."/>
            <person name="Jarett J.K."/>
            <person name="Geller-Mcgrath D.E."/>
            <person name="Sieber C.M."/>
            <person name="Emerson J.B."/>
            <person name="Anantharaman K."/>
            <person name="Thomas B.C."/>
            <person name="Malmstrom R."/>
            <person name="Stieglmeier M."/>
            <person name="Klingl A."/>
            <person name="Woyke T."/>
            <person name="Ryan C.M."/>
            <person name="Banfield J.F."/>
        </authorList>
    </citation>
    <scope>NUCLEOTIDE SEQUENCE [LARGE SCALE GENOMIC DNA]</scope>
    <source>
        <strain evidence="1">CG17_big_fil_post_rev_8_21_14_2_50_48_46</strain>
    </source>
</reference>
<dbReference type="AlphaFoldDB" id="A0A2M7FY13"/>
<accession>A0A2M7FY13</accession>
<comment type="caution">
    <text evidence="1">The sequence shown here is derived from an EMBL/GenBank/DDBJ whole genome shotgun (WGS) entry which is preliminary data.</text>
</comment>
<evidence type="ECO:0000313" key="2">
    <source>
        <dbReference type="Proteomes" id="UP000231019"/>
    </source>
</evidence>